<reference evidence="24" key="1">
    <citation type="submission" date="2018-02" db="EMBL/GenBank/DDBJ databases">
        <authorList>
            <person name="Cohen D.B."/>
            <person name="Kent A.D."/>
        </authorList>
    </citation>
    <scope>NUCLEOTIDE SEQUENCE</scope>
</reference>
<dbReference type="SUPFAM" id="SSF56112">
    <property type="entry name" value="Protein kinase-like (PK-like)"/>
    <property type="match status" value="1"/>
</dbReference>
<evidence type="ECO:0000256" key="6">
    <source>
        <dbReference type="ARBA" id="ARBA00022614"/>
    </source>
</evidence>
<keyword evidence="13 21" id="KW-0067">ATP-binding</keyword>
<evidence type="ECO:0000313" key="24">
    <source>
        <dbReference type="EMBL" id="SPD10771.1"/>
    </source>
</evidence>
<dbReference type="PANTHER" id="PTHR48053">
    <property type="entry name" value="LEUCINE RICH REPEAT FAMILY PROTEIN, EXPRESSED"/>
    <property type="match status" value="1"/>
</dbReference>
<protein>
    <recommendedName>
        <fullName evidence="2">non-specific serine/threonine protein kinase</fullName>
        <ecNumber evidence="2">2.7.11.1</ecNumber>
    </recommendedName>
</protein>
<dbReference type="InterPro" id="IPR025875">
    <property type="entry name" value="Leu-rich_rpt_4"/>
</dbReference>
<dbReference type="InterPro" id="IPR001611">
    <property type="entry name" value="Leu-rich_rpt"/>
</dbReference>
<proteinExistence type="predicted"/>
<dbReference type="Pfam" id="PF12799">
    <property type="entry name" value="LRR_4"/>
    <property type="match status" value="1"/>
</dbReference>
<evidence type="ECO:0000256" key="22">
    <source>
        <dbReference type="SAM" id="MobiDB-lite"/>
    </source>
</evidence>
<dbReference type="SUPFAM" id="SSF56672">
    <property type="entry name" value="DNA/RNA polymerases"/>
    <property type="match status" value="1"/>
</dbReference>
<comment type="subcellular location">
    <subcellularLocation>
        <location evidence="1">Cell membrane</location>
        <topology evidence="1">Single-pass type I membrane protein</topology>
    </subcellularLocation>
</comment>
<keyword evidence="11 21" id="KW-0547">Nucleotide-binding</keyword>
<dbReference type="PROSITE" id="PS00107">
    <property type="entry name" value="PROTEIN_KINASE_ATP"/>
    <property type="match status" value="1"/>
</dbReference>
<dbReference type="FunFam" id="3.30.200.20:FF:000309">
    <property type="entry name" value="Leucine-rich repeat receptor protein kinase MSP1"/>
    <property type="match status" value="1"/>
</dbReference>
<evidence type="ECO:0000256" key="18">
    <source>
        <dbReference type="ARBA" id="ARBA00047899"/>
    </source>
</evidence>
<keyword evidence="12" id="KW-0418">Kinase</keyword>
<dbReference type="FunFam" id="3.80.10.10:FF:000041">
    <property type="entry name" value="LRR receptor-like serine/threonine-protein kinase ERECTA"/>
    <property type="match status" value="1"/>
</dbReference>
<evidence type="ECO:0000256" key="8">
    <source>
        <dbReference type="ARBA" id="ARBA00022692"/>
    </source>
</evidence>
<evidence type="ECO:0000256" key="1">
    <source>
        <dbReference type="ARBA" id="ARBA00004251"/>
    </source>
</evidence>
<keyword evidence="8" id="KW-0812">Transmembrane</keyword>
<evidence type="ECO:0000256" key="7">
    <source>
        <dbReference type="ARBA" id="ARBA00022679"/>
    </source>
</evidence>
<dbReference type="FunFam" id="1.10.510.10:FF:000445">
    <property type="entry name" value="MDIS1-interacting receptor like kinase 2"/>
    <property type="match status" value="1"/>
</dbReference>
<dbReference type="InterPro" id="IPR032675">
    <property type="entry name" value="LRR_dom_sf"/>
</dbReference>
<evidence type="ECO:0000256" key="2">
    <source>
        <dbReference type="ARBA" id="ARBA00012513"/>
    </source>
</evidence>
<dbReference type="CDD" id="cd09272">
    <property type="entry name" value="RNase_HI_RT_Ty1"/>
    <property type="match status" value="1"/>
</dbReference>
<evidence type="ECO:0000256" key="15">
    <source>
        <dbReference type="ARBA" id="ARBA00023136"/>
    </source>
</evidence>
<keyword evidence="10" id="KW-0677">Repeat</keyword>
<dbReference type="FunFam" id="3.80.10.10:FF:000095">
    <property type="entry name" value="LRR receptor-like serine/threonine-protein kinase GSO1"/>
    <property type="match status" value="1"/>
</dbReference>
<dbReference type="GO" id="GO:0004674">
    <property type="term" value="F:protein serine/threonine kinase activity"/>
    <property type="evidence" value="ECO:0007669"/>
    <property type="project" value="UniProtKB-KW"/>
</dbReference>
<evidence type="ECO:0000256" key="20">
    <source>
        <dbReference type="PROSITE-ProRule" id="PRU00259"/>
    </source>
</evidence>
<dbReference type="Pfam" id="PF00560">
    <property type="entry name" value="LRR_1"/>
    <property type="match status" value="6"/>
</dbReference>
<evidence type="ECO:0000256" key="14">
    <source>
        <dbReference type="ARBA" id="ARBA00022989"/>
    </source>
</evidence>
<dbReference type="GO" id="GO:0005886">
    <property type="term" value="C:plasma membrane"/>
    <property type="evidence" value="ECO:0007669"/>
    <property type="project" value="UniProtKB-SubCell"/>
</dbReference>
<dbReference type="EMBL" id="OIVN01003369">
    <property type="protein sequence ID" value="SPD10771.1"/>
    <property type="molecule type" value="Genomic_DNA"/>
</dbReference>
<dbReference type="InterPro" id="IPR011009">
    <property type="entry name" value="Kinase-like_dom_sf"/>
</dbReference>
<dbReference type="InterPro" id="IPR000719">
    <property type="entry name" value="Prot_kinase_dom"/>
</dbReference>
<keyword evidence="14" id="KW-1133">Transmembrane helix</keyword>
<evidence type="ECO:0000256" key="3">
    <source>
        <dbReference type="ARBA" id="ARBA00022475"/>
    </source>
</evidence>
<feature type="region of interest" description="Disordered" evidence="22">
    <location>
        <begin position="22"/>
        <end position="43"/>
    </location>
</feature>
<evidence type="ECO:0000256" key="21">
    <source>
        <dbReference type="PROSITE-ProRule" id="PRU10141"/>
    </source>
</evidence>
<dbReference type="FunFam" id="3.80.10.10:FF:000416">
    <property type="entry name" value="Probable leucine-rich repeat receptor-like protein kinase At5g63930"/>
    <property type="match status" value="1"/>
</dbReference>
<evidence type="ECO:0000256" key="13">
    <source>
        <dbReference type="ARBA" id="ARBA00022840"/>
    </source>
</evidence>
<dbReference type="PROSITE" id="PS50011">
    <property type="entry name" value="PROTEIN_KINASE_DOM"/>
    <property type="match status" value="1"/>
</dbReference>
<keyword evidence="17" id="KW-0325">Glycoprotein</keyword>
<feature type="repeat" description="ARM" evidence="20">
    <location>
        <begin position="637"/>
        <end position="667"/>
    </location>
</feature>
<dbReference type="SUPFAM" id="SSF52047">
    <property type="entry name" value="RNI-like"/>
    <property type="match status" value="1"/>
</dbReference>
<dbReference type="InterPro" id="IPR013103">
    <property type="entry name" value="RVT_2"/>
</dbReference>
<organism evidence="24">
    <name type="scientific">Fagus sylvatica</name>
    <name type="common">Beechnut</name>
    <dbReference type="NCBI Taxonomy" id="28930"/>
    <lineage>
        <taxon>Eukaryota</taxon>
        <taxon>Viridiplantae</taxon>
        <taxon>Streptophyta</taxon>
        <taxon>Embryophyta</taxon>
        <taxon>Tracheophyta</taxon>
        <taxon>Spermatophyta</taxon>
        <taxon>Magnoliopsida</taxon>
        <taxon>eudicotyledons</taxon>
        <taxon>Gunneridae</taxon>
        <taxon>Pentapetalae</taxon>
        <taxon>rosids</taxon>
        <taxon>fabids</taxon>
        <taxon>Fagales</taxon>
        <taxon>Fagaceae</taxon>
        <taxon>Fagus</taxon>
    </lineage>
</organism>
<keyword evidence="9" id="KW-0732">Signal</keyword>
<dbReference type="PROSITE" id="PS00109">
    <property type="entry name" value="PROTEIN_KINASE_TYR"/>
    <property type="match status" value="1"/>
</dbReference>
<dbReference type="PROSITE" id="PS50176">
    <property type="entry name" value="ARM_REPEAT"/>
    <property type="match status" value="1"/>
</dbReference>
<dbReference type="GO" id="GO:0005524">
    <property type="term" value="F:ATP binding"/>
    <property type="evidence" value="ECO:0007669"/>
    <property type="project" value="UniProtKB-UniRule"/>
</dbReference>
<keyword evidence="6" id="KW-0433">Leucine-rich repeat</keyword>
<dbReference type="Pfam" id="PF00069">
    <property type="entry name" value="Pkinase"/>
    <property type="match status" value="1"/>
</dbReference>
<dbReference type="InterPro" id="IPR008266">
    <property type="entry name" value="Tyr_kinase_AS"/>
</dbReference>
<keyword evidence="3" id="KW-1003">Cell membrane</keyword>
<evidence type="ECO:0000256" key="5">
    <source>
        <dbReference type="ARBA" id="ARBA00022553"/>
    </source>
</evidence>
<evidence type="ECO:0000256" key="9">
    <source>
        <dbReference type="ARBA" id="ARBA00022729"/>
    </source>
</evidence>
<dbReference type="SUPFAM" id="SSF52058">
    <property type="entry name" value="L domain-like"/>
    <property type="match status" value="1"/>
</dbReference>
<evidence type="ECO:0000259" key="23">
    <source>
        <dbReference type="PROSITE" id="PS50011"/>
    </source>
</evidence>
<dbReference type="PROSITE" id="PS51450">
    <property type="entry name" value="LRR"/>
    <property type="match status" value="1"/>
</dbReference>
<dbReference type="SMART" id="SM00369">
    <property type="entry name" value="LRR_TYP"/>
    <property type="match status" value="9"/>
</dbReference>
<comment type="catalytic activity">
    <reaction evidence="19">
        <text>L-seryl-[protein] + ATP = O-phospho-L-seryl-[protein] + ADP + H(+)</text>
        <dbReference type="Rhea" id="RHEA:17989"/>
        <dbReference type="Rhea" id="RHEA-COMP:9863"/>
        <dbReference type="Rhea" id="RHEA-COMP:11604"/>
        <dbReference type="ChEBI" id="CHEBI:15378"/>
        <dbReference type="ChEBI" id="CHEBI:29999"/>
        <dbReference type="ChEBI" id="CHEBI:30616"/>
        <dbReference type="ChEBI" id="CHEBI:83421"/>
        <dbReference type="ChEBI" id="CHEBI:456216"/>
        <dbReference type="EC" id="2.7.11.1"/>
    </reaction>
</comment>
<dbReference type="Pfam" id="PF07727">
    <property type="entry name" value="RVT_2"/>
    <property type="match status" value="1"/>
</dbReference>
<gene>
    <name evidence="24" type="ORF">FSB_LOCUS38653</name>
</gene>
<feature type="domain" description="Protein kinase" evidence="23">
    <location>
        <begin position="1079"/>
        <end position="1352"/>
    </location>
</feature>
<keyword evidence="5" id="KW-0597">Phosphoprotein</keyword>
<dbReference type="EC" id="2.7.11.1" evidence="2"/>
<dbReference type="InterPro" id="IPR000225">
    <property type="entry name" value="Armadillo"/>
</dbReference>
<accession>A0A2N9HGF3</accession>
<dbReference type="Gene3D" id="1.10.510.10">
    <property type="entry name" value="Transferase(Phosphotransferase) domain 1"/>
    <property type="match status" value="1"/>
</dbReference>
<dbReference type="Gene3D" id="3.80.10.10">
    <property type="entry name" value="Ribonuclease Inhibitor"/>
    <property type="match status" value="4"/>
</dbReference>
<name>A0A2N9HGF3_FAGSY</name>
<evidence type="ECO:0000256" key="4">
    <source>
        <dbReference type="ARBA" id="ARBA00022527"/>
    </source>
</evidence>
<dbReference type="PANTHER" id="PTHR48053:SF163">
    <property type="entry name" value="MDIS1-INTERACTING RECEPTOR LIKE KINASE 2-LIKE"/>
    <property type="match status" value="1"/>
</dbReference>
<evidence type="ECO:0000256" key="16">
    <source>
        <dbReference type="ARBA" id="ARBA00023170"/>
    </source>
</evidence>
<evidence type="ECO:0000256" key="19">
    <source>
        <dbReference type="ARBA" id="ARBA00048679"/>
    </source>
</evidence>
<feature type="binding site" evidence="21">
    <location>
        <position position="1108"/>
    </location>
    <ligand>
        <name>ATP</name>
        <dbReference type="ChEBI" id="CHEBI:30616"/>
    </ligand>
</feature>
<evidence type="ECO:0000256" key="12">
    <source>
        <dbReference type="ARBA" id="ARBA00022777"/>
    </source>
</evidence>
<evidence type="ECO:0000256" key="11">
    <source>
        <dbReference type="ARBA" id="ARBA00022741"/>
    </source>
</evidence>
<dbReference type="InterPro" id="IPR051716">
    <property type="entry name" value="Plant_RL_S/T_kinase"/>
</dbReference>
<evidence type="ECO:0000256" key="10">
    <source>
        <dbReference type="ARBA" id="ARBA00022737"/>
    </source>
</evidence>
<dbReference type="SMART" id="SM00365">
    <property type="entry name" value="LRR_SD22"/>
    <property type="match status" value="5"/>
</dbReference>
<sequence length="1353" mass="150308">MLHKALLLQPVSAALPPSSPNLIPSHPMVTRSQNNITKPRKPTDGTILYPIPRALLAAVDSSITEPTCYSTAVKIPEWRTAMNLEFDALLKNHTWSLVPQSQARNLVGCKWVFRIKRKADGSIERYKARLVAKGFHQQPGIDYGETFSPVIKPTTVRTVLSIAISAGWSIRQIDIHNAFLHGTLSEDVFMSQPPGFNHPQFPSHVCKLQKAIYGLKQAPRAWFSKLSSRLLQLGFCGSLSDTSLFILKDASFTISDFAVKDLGKLNFFLGIEVLETPTGVILSQQRYILDILKRTNMQDAKPVSSPMASSTSLTVHEGPSFSDHTLYRSTVGALQYLSLTRPDIAFAVNKLSQFMHAPTLLHWQAVKRLLRYLKHTIQFGLHLFRSSCSDLQAYCDADWAGSRDDRRSTGSYCVFLGKNLISWGCKKQATVARSSTEAEYKALANTAAELKWLHSLFCELGVSISSPPTIWCDNIGATYLSSNPVFHARTKHVEIDFHFVRDMVANKSISVRFLCSKDQLADLLTKPISSSRFPLLRTKLNVLPIPLGLRGRVEDNAPRQLEQKCNLSNLASLYLRNNQLSGSIPSYIGNLSNLVELDMKNNSLIGPIPSSIGSLEKLELLHMFENQLSGSIPPEIGNLKCLISLALQTNNLSGLIPSSIGALSNLTVLHLYNNQLSGTIPKELGNLKSITNLQLSRNQLTGIVPVSLGNLSHLELLFLRDNQLSGPIPQEIGNLMKLASLQLDTNHFNGSLPQNLCQNGSLQNLSASNNLLIGQIPKPLRNCTSLVRVRLERNQLFGNISEDFGVYSKLNFIDLSYNRFYGEISYNWSKCPQLTTLLVAGNNITGGIPLEIGDSVQLQLLDLSFNQLVGELPKEFGKLTSLLKLMLNGNQLSGDIPLELGSLTNLEYLDLSTNKFIKSIPIYIGNLLKLNYLNMSNNKFTQGIPVQLCNLPHLSKLDLSHNLLEGEIPSQISSLQSLELLNISHNTLSGFIPVAFEEMRGLSYVDISYNELEGPLPNSRAFQDAHIETLQGIFFILQRKRKNTQANQKNDTDKEEVFTISTFDGRTMFKNIINATQGFDAKFCIGKGGYGTVYKAKLLSGKIVAVKKLQSFHDDDQIAEQKEFLNEIRALTEIRHRNIIKLYGFCSHSQHSFFIYEYLERGSLATILSNDGGAKELDWNKRVNIIKGVADALSYMHHDCSLPIVHRDISSKNILLDPEYEAHVSDFGTAKLLNRDSSNWSSLAGTYGYIAPELAYTMKITEKCDVYSFGVLAIEVIKGGHPGESISILSTVEENLLLKDLLDIRLPPPTLEVENQLILIIKLAIACLRANPESRPTMHMVSQVLSTPSAIIS</sequence>
<keyword evidence="16" id="KW-0675">Receptor</keyword>
<comment type="catalytic activity">
    <reaction evidence="18">
        <text>L-threonyl-[protein] + ATP = O-phospho-L-threonyl-[protein] + ADP + H(+)</text>
        <dbReference type="Rhea" id="RHEA:46608"/>
        <dbReference type="Rhea" id="RHEA-COMP:11060"/>
        <dbReference type="Rhea" id="RHEA-COMP:11605"/>
        <dbReference type="ChEBI" id="CHEBI:15378"/>
        <dbReference type="ChEBI" id="CHEBI:30013"/>
        <dbReference type="ChEBI" id="CHEBI:30616"/>
        <dbReference type="ChEBI" id="CHEBI:61977"/>
        <dbReference type="ChEBI" id="CHEBI:456216"/>
        <dbReference type="EC" id="2.7.11.1"/>
    </reaction>
</comment>
<evidence type="ECO:0000256" key="17">
    <source>
        <dbReference type="ARBA" id="ARBA00023180"/>
    </source>
</evidence>
<keyword evidence="7" id="KW-0808">Transferase</keyword>
<dbReference type="Pfam" id="PF13855">
    <property type="entry name" value="LRR_8"/>
    <property type="match status" value="2"/>
</dbReference>
<dbReference type="InterPro" id="IPR017441">
    <property type="entry name" value="Protein_kinase_ATP_BS"/>
</dbReference>
<keyword evidence="15" id="KW-0472">Membrane</keyword>
<dbReference type="Gene3D" id="3.30.200.20">
    <property type="entry name" value="Phosphorylase Kinase, domain 1"/>
    <property type="match status" value="1"/>
</dbReference>
<dbReference type="InterPro" id="IPR043502">
    <property type="entry name" value="DNA/RNA_pol_sf"/>
</dbReference>
<keyword evidence="4" id="KW-0723">Serine/threonine-protein kinase</keyword>
<dbReference type="InterPro" id="IPR003591">
    <property type="entry name" value="Leu-rich_rpt_typical-subtyp"/>
</dbReference>